<dbReference type="GO" id="GO:0030150">
    <property type="term" value="P:protein import into mitochondrial matrix"/>
    <property type="evidence" value="ECO:0007669"/>
    <property type="project" value="TreeGrafter"/>
</dbReference>
<keyword evidence="2" id="KW-0813">Transport</keyword>
<evidence type="ECO:0000256" key="5">
    <source>
        <dbReference type="ARBA" id="ARBA00022927"/>
    </source>
</evidence>
<keyword evidence="6" id="KW-1133">Transmembrane helix</keyword>
<keyword evidence="13" id="KW-1185">Reference proteome</keyword>
<keyword evidence="5" id="KW-0653">Protein transport</keyword>
<dbReference type="GO" id="GO:0001405">
    <property type="term" value="C:PAM complex, Tim23 associated import motor"/>
    <property type="evidence" value="ECO:0007669"/>
    <property type="project" value="TreeGrafter"/>
</dbReference>
<evidence type="ECO:0000256" key="6">
    <source>
        <dbReference type="ARBA" id="ARBA00022989"/>
    </source>
</evidence>
<name>A0A811ZZJ8_NYCPR</name>
<protein>
    <recommendedName>
        <fullName evidence="11">Mitochondrial import inner membrane translocase subunit TIM14</fullName>
    </recommendedName>
</protein>
<reference evidence="12" key="1">
    <citation type="submission" date="2020-12" db="EMBL/GenBank/DDBJ databases">
        <authorList>
            <consortium name="Molecular Ecology Group"/>
        </authorList>
    </citation>
    <scope>NUCLEOTIDE SEQUENCE</scope>
    <source>
        <strain evidence="12">TBG_1078</strain>
    </source>
</reference>
<dbReference type="Gene3D" id="1.10.287.110">
    <property type="entry name" value="DnaJ domain"/>
    <property type="match status" value="1"/>
</dbReference>
<dbReference type="GO" id="GO:0001671">
    <property type="term" value="F:ATPase activator activity"/>
    <property type="evidence" value="ECO:0007669"/>
    <property type="project" value="TreeGrafter"/>
</dbReference>
<dbReference type="InterPro" id="IPR036869">
    <property type="entry name" value="J_dom_sf"/>
</dbReference>
<dbReference type="PANTHER" id="PTHR12763">
    <property type="match status" value="1"/>
</dbReference>
<evidence type="ECO:0000256" key="9">
    <source>
        <dbReference type="ARBA" id="ARBA00023186"/>
    </source>
</evidence>
<gene>
    <name evidence="12" type="ORF">NYPRO_LOCUS26318</name>
</gene>
<evidence type="ECO:0000313" key="13">
    <source>
        <dbReference type="Proteomes" id="UP000645828"/>
    </source>
</evidence>
<evidence type="ECO:0000256" key="4">
    <source>
        <dbReference type="ARBA" id="ARBA00022792"/>
    </source>
</evidence>
<proteinExistence type="inferred from homology"/>
<dbReference type="EMBL" id="CAJHUB010000784">
    <property type="protein sequence ID" value="CAD7693526.1"/>
    <property type="molecule type" value="Genomic_DNA"/>
</dbReference>
<evidence type="ECO:0000256" key="8">
    <source>
        <dbReference type="ARBA" id="ARBA00023136"/>
    </source>
</evidence>
<accession>A0A811ZZJ8</accession>
<evidence type="ECO:0000256" key="3">
    <source>
        <dbReference type="ARBA" id="ARBA00022692"/>
    </source>
</evidence>
<comment type="caution">
    <text evidence="12">The sequence shown here is derived from an EMBL/GenBank/DDBJ whole genome shotgun (WGS) entry which is preliminary data.</text>
</comment>
<dbReference type="PANTHER" id="PTHR12763:SF56">
    <property type="entry name" value="MITOCHONDRIAL IMPORT INNER MEMBRANE TRANSLOCASE SUBUNIT TIM14"/>
    <property type="match status" value="1"/>
</dbReference>
<organism evidence="12 13">
    <name type="scientific">Nyctereutes procyonoides</name>
    <name type="common">Raccoon dog</name>
    <name type="synonym">Canis procyonoides</name>
    <dbReference type="NCBI Taxonomy" id="34880"/>
    <lineage>
        <taxon>Eukaryota</taxon>
        <taxon>Metazoa</taxon>
        <taxon>Chordata</taxon>
        <taxon>Craniata</taxon>
        <taxon>Vertebrata</taxon>
        <taxon>Euteleostomi</taxon>
        <taxon>Mammalia</taxon>
        <taxon>Eutheria</taxon>
        <taxon>Laurasiatheria</taxon>
        <taxon>Carnivora</taxon>
        <taxon>Caniformia</taxon>
        <taxon>Canidae</taxon>
        <taxon>Nyctereutes</taxon>
    </lineage>
</organism>
<evidence type="ECO:0000256" key="7">
    <source>
        <dbReference type="ARBA" id="ARBA00023128"/>
    </source>
</evidence>
<dbReference type="Proteomes" id="UP000645828">
    <property type="component" value="Unassembled WGS sequence"/>
</dbReference>
<evidence type="ECO:0000256" key="11">
    <source>
        <dbReference type="ARBA" id="ARBA00040828"/>
    </source>
</evidence>
<keyword evidence="9" id="KW-0143">Chaperone</keyword>
<keyword evidence="3" id="KW-0812">Transmembrane</keyword>
<keyword evidence="7" id="KW-0496">Mitochondrion</keyword>
<comment type="similarity">
    <text evidence="10">Belongs to the TIM14 family.</text>
</comment>
<sequence>MPMASTVVAAGLTIAAAGFAGCYFLQAIKHMEPYIHRQIMLLSHLDKGGSPYTAAKNNEAKVLLEGQAKK</sequence>
<dbReference type="AlphaFoldDB" id="A0A811ZZJ8"/>
<keyword evidence="8" id="KW-0472">Membrane</keyword>
<comment type="subcellular location">
    <subcellularLocation>
        <location evidence="1">Mitochondrion inner membrane</location>
        <topology evidence="1">Single-pass membrane protein</topology>
    </subcellularLocation>
</comment>
<evidence type="ECO:0000256" key="2">
    <source>
        <dbReference type="ARBA" id="ARBA00022448"/>
    </source>
</evidence>
<evidence type="ECO:0000256" key="1">
    <source>
        <dbReference type="ARBA" id="ARBA00004434"/>
    </source>
</evidence>
<evidence type="ECO:0000256" key="10">
    <source>
        <dbReference type="ARBA" id="ARBA00038105"/>
    </source>
</evidence>
<evidence type="ECO:0000313" key="12">
    <source>
        <dbReference type="EMBL" id="CAD7693526.1"/>
    </source>
</evidence>
<keyword evidence="4" id="KW-0999">Mitochondrion inner membrane</keyword>